<dbReference type="InterPro" id="IPR004563">
    <property type="entry name" value="Apolipo_AcylTrfase"/>
</dbReference>
<evidence type="ECO:0000259" key="10">
    <source>
        <dbReference type="PROSITE" id="PS50263"/>
    </source>
</evidence>
<dbReference type="Gene3D" id="3.60.110.10">
    <property type="entry name" value="Carbon-nitrogen hydrolase"/>
    <property type="match status" value="1"/>
</dbReference>
<dbReference type="InterPro" id="IPR003010">
    <property type="entry name" value="C-N_Hydrolase"/>
</dbReference>
<dbReference type="PANTHER" id="PTHR38686:SF1">
    <property type="entry name" value="APOLIPOPROTEIN N-ACYLTRANSFERASE"/>
    <property type="match status" value="1"/>
</dbReference>
<dbReference type="KEGG" id="dvl:Dvul_1303"/>
<feature type="transmembrane region" description="Helical" evidence="9">
    <location>
        <begin position="52"/>
        <end position="70"/>
    </location>
</feature>
<dbReference type="InterPro" id="IPR036526">
    <property type="entry name" value="C-N_Hydrolase_sf"/>
</dbReference>
<dbReference type="RefSeq" id="WP_010939146.1">
    <property type="nucleotide sequence ID" value="NC_008751.1"/>
</dbReference>
<dbReference type="NCBIfam" id="TIGR00546">
    <property type="entry name" value="lnt"/>
    <property type="match status" value="1"/>
</dbReference>
<dbReference type="HOGENOM" id="CLU_019563_1_2_7"/>
<evidence type="ECO:0000256" key="9">
    <source>
        <dbReference type="HAMAP-Rule" id="MF_01148"/>
    </source>
</evidence>
<evidence type="ECO:0000256" key="1">
    <source>
        <dbReference type="ARBA" id="ARBA00004651"/>
    </source>
</evidence>
<dbReference type="HAMAP" id="MF_01148">
    <property type="entry name" value="Lnt"/>
    <property type="match status" value="1"/>
</dbReference>
<evidence type="ECO:0000256" key="5">
    <source>
        <dbReference type="ARBA" id="ARBA00022692"/>
    </source>
</evidence>
<organism evidence="11 12">
    <name type="scientific">Nitratidesulfovibrio vulgaris (strain DP4)</name>
    <name type="common">Desulfovibrio vulgaris</name>
    <dbReference type="NCBI Taxonomy" id="391774"/>
    <lineage>
        <taxon>Bacteria</taxon>
        <taxon>Pseudomonadati</taxon>
        <taxon>Thermodesulfobacteriota</taxon>
        <taxon>Desulfovibrionia</taxon>
        <taxon>Desulfovibrionales</taxon>
        <taxon>Desulfovibrionaceae</taxon>
        <taxon>Nitratidesulfovibrio</taxon>
    </lineage>
</organism>
<dbReference type="SUPFAM" id="SSF56317">
    <property type="entry name" value="Carbon-nitrogen hydrolase"/>
    <property type="match status" value="1"/>
</dbReference>
<dbReference type="UniPathway" id="UPA00666"/>
<dbReference type="Pfam" id="PF00795">
    <property type="entry name" value="CN_hydrolase"/>
    <property type="match status" value="1"/>
</dbReference>
<keyword evidence="5 9" id="KW-0812">Transmembrane</keyword>
<feature type="transmembrane region" description="Helical" evidence="9">
    <location>
        <begin position="82"/>
        <end position="107"/>
    </location>
</feature>
<comment type="catalytic activity">
    <reaction evidence="9">
        <text>N-terminal S-1,2-diacyl-sn-glyceryl-L-cysteinyl-[lipoprotein] + a glycerophospholipid = N-acyl-S-1,2-diacyl-sn-glyceryl-L-cysteinyl-[lipoprotein] + a 2-acyl-sn-glycero-3-phospholipid + H(+)</text>
        <dbReference type="Rhea" id="RHEA:48228"/>
        <dbReference type="Rhea" id="RHEA-COMP:14681"/>
        <dbReference type="Rhea" id="RHEA-COMP:14684"/>
        <dbReference type="ChEBI" id="CHEBI:15378"/>
        <dbReference type="ChEBI" id="CHEBI:136912"/>
        <dbReference type="ChEBI" id="CHEBI:140656"/>
        <dbReference type="ChEBI" id="CHEBI:140657"/>
        <dbReference type="ChEBI" id="CHEBI:140660"/>
        <dbReference type="EC" id="2.3.1.269"/>
    </reaction>
</comment>
<dbReference type="AlphaFoldDB" id="A0A0H3A782"/>
<comment type="pathway">
    <text evidence="9">Protein modification; lipoprotein biosynthesis (N-acyl transfer).</text>
</comment>
<feature type="transmembrane region" description="Helical" evidence="9">
    <location>
        <begin position="119"/>
        <end position="142"/>
    </location>
</feature>
<dbReference type="GO" id="GO:0016410">
    <property type="term" value="F:N-acyltransferase activity"/>
    <property type="evidence" value="ECO:0007669"/>
    <property type="project" value="UniProtKB-UniRule"/>
</dbReference>
<feature type="transmembrane region" description="Helical" evidence="9">
    <location>
        <begin position="29"/>
        <end position="45"/>
    </location>
</feature>
<reference evidence="12" key="1">
    <citation type="journal article" date="2009" name="Environ. Microbiol.">
        <title>Contribution of mobile genetic elements to Desulfovibrio vulgaris genome plasticity.</title>
        <authorList>
            <person name="Walker C.B."/>
            <person name="Stolyar S."/>
            <person name="Chivian D."/>
            <person name="Pinel N."/>
            <person name="Gabster J.A."/>
            <person name="Dehal P.S."/>
            <person name="He Z."/>
            <person name="Yang Z.K."/>
            <person name="Yen H.C."/>
            <person name="Zhou J."/>
            <person name="Wall J.D."/>
            <person name="Hazen T.C."/>
            <person name="Arkin A.P."/>
            <person name="Stahl D.A."/>
        </authorList>
    </citation>
    <scope>NUCLEOTIDE SEQUENCE [LARGE SCALE GENOMIC DNA]</scope>
    <source>
        <strain evidence="12">DP4</strain>
    </source>
</reference>
<feature type="domain" description="CN hydrolase" evidence="10">
    <location>
        <begin position="223"/>
        <end position="468"/>
    </location>
</feature>
<proteinExistence type="inferred from homology"/>
<evidence type="ECO:0000256" key="7">
    <source>
        <dbReference type="ARBA" id="ARBA00023136"/>
    </source>
</evidence>
<dbReference type="EMBL" id="CP000527">
    <property type="protein sequence ID" value="ABM28322.1"/>
    <property type="molecule type" value="Genomic_DNA"/>
</dbReference>
<evidence type="ECO:0000256" key="2">
    <source>
        <dbReference type="ARBA" id="ARBA00010065"/>
    </source>
</evidence>
<dbReference type="EC" id="2.3.1.269" evidence="9"/>
<keyword evidence="7 9" id="KW-0472">Membrane</keyword>
<comment type="subcellular location">
    <subcellularLocation>
        <location evidence="9">Cell inner membrane</location>
        <topology evidence="9">Multi-pass membrane protein</topology>
    </subcellularLocation>
    <subcellularLocation>
        <location evidence="1">Cell membrane</location>
        <topology evidence="1">Multi-pass membrane protein</topology>
    </subcellularLocation>
</comment>
<feature type="transmembrane region" description="Helical" evidence="9">
    <location>
        <begin position="154"/>
        <end position="176"/>
    </location>
</feature>
<keyword evidence="4 9" id="KW-0808">Transferase</keyword>
<dbReference type="CDD" id="cd07571">
    <property type="entry name" value="ALP_N-acyl_transferase"/>
    <property type="match status" value="1"/>
</dbReference>
<feature type="transmembrane region" description="Helical" evidence="9">
    <location>
        <begin position="474"/>
        <end position="495"/>
    </location>
</feature>
<name>A0A0H3A782_NITV4</name>
<dbReference type="PANTHER" id="PTHR38686">
    <property type="entry name" value="APOLIPOPROTEIN N-ACYLTRANSFERASE"/>
    <property type="match status" value="1"/>
</dbReference>
<gene>
    <name evidence="9" type="primary">lnt</name>
    <name evidence="11" type="ordered locus">Dvul_1303</name>
</gene>
<dbReference type="Proteomes" id="UP000009173">
    <property type="component" value="Chromosome"/>
</dbReference>
<evidence type="ECO:0000313" key="12">
    <source>
        <dbReference type="Proteomes" id="UP000009173"/>
    </source>
</evidence>
<feature type="transmembrane region" description="Helical" evidence="9">
    <location>
        <begin position="188"/>
        <end position="206"/>
    </location>
</feature>
<keyword evidence="11" id="KW-0449">Lipoprotein</keyword>
<dbReference type="InterPro" id="IPR045378">
    <property type="entry name" value="LNT_N"/>
</dbReference>
<dbReference type="GO" id="GO:0005886">
    <property type="term" value="C:plasma membrane"/>
    <property type="evidence" value="ECO:0007669"/>
    <property type="project" value="UniProtKB-SubCell"/>
</dbReference>
<accession>A0A0H3A782</accession>
<dbReference type="Pfam" id="PF20154">
    <property type="entry name" value="LNT_N"/>
    <property type="match status" value="1"/>
</dbReference>
<sequence length="502" mass="54481">MHQFLTPLVAILGLWLGFPNPLGQVPLLALLYPAALYACALRASTWQTALRSGWLTGMTAASACLYWLAVPVHDFGDLPWVLAVPCAVVIGAYVGLYAGLFCMATHLFRDRTSPLRRALLAGVLWFLLEWLRGVLFTGFPWLSLSSAFVPWPVAVQFASVVGGYGLSGIMAAIACLAYESLHGRQTSLCAATLSGFTLVICAWGIMTLSTPLPQSSPFGALMIQGNINQDQKWEAAFQKGTVDKYLALTRQALGGERPRLVIWPETSMPFYFQEHKTYGPVVRDFVKENNIALLIGTPGYDRKTGAGYALFNRAYLLGADGETLGHYDKEHLVPFGEYLPPGLNLPFLAKLLQGVGDFTPGTRTQPLKLGDLALGMLICYESIFPELALQRVADGANVLVNISNDAWFGFTAAPEQHIQLSAMRAVEQGRFLLRGTNTGITAAIDPHGRIIGRSNVFVDAAVFVTASPLSSRTVYFHIAAWLPLAGVALALLLLLRPVRPSA</sequence>
<dbReference type="PROSITE" id="PS50263">
    <property type="entry name" value="CN_HYDROLASE"/>
    <property type="match status" value="1"/>
</dbReference>
<keyword evidence="8 9" id="KW-0012">Acyltransferase</keyword>
<protein>
    <recommendedName>
        <fullName evidence="9">Apolipoprotein N-acyltransferase</fullName>
        <shortName evidence="9">ALP N-acyltransferase</shortName>
        <ecNumber evidence="9">2.3.1.269</ecNumber>
    </recommendedName>
</protein>
<evidence type="ECO:0000313" key="11">
    <source>
        <dbReference type="EMBL" id="ABM28322.1"/>
    </source>
</evidence>
<evidence type="ECO:0000256" key="4">
    <source>
        <dbReference type="ARBA" id="ARBA00022679"/>
    </source>
</evidence>
<keyword evidence="3 9" id="KW-1003">Cell membrane</keyword>
<dbReference type="GO" id="GO:0042158">
    <property type="term" value="P:lipoprotein biosynthetic process"/>
    <property type="evidence" value="ECO:0007669"/>
    <property type="project" value="UniProtKB-UniRule"/>
</dbReference>
<evidence type="ECO:0000256" key="8">
    <source>
        <dbReference type="ARBA" id="ARBA00023315"/>
    </source>
</evidence>
<evidence type="ECO:0000256" key="3">
    <source>
        <dbReference type="ARBA" id="ARBA00022475"/>
    </source>
</evidence>
<keyword evidence="9" id="KW-0997">Cell inner membrane</keyword>
<comment type="function">
    <text evidence="9">Catalyzes the phospholipid dependent N-acylation of the N-terminal cysteine of apolipoprotein, the last step in lipoprotein maturation.</text>
</comment>
<keyword evidence="6 9" id="KW-1133">Transmembrane helix</keyword>
<comment type="similarity">
    <text evidence="2 9">Belongs to the CN hydrolase family. Apolipoprotein N-acyltransferase subfamily.</text>
</comment>
<evidence type="ECO:0000256" key="6">
    <source>
        <dbReference type="ARBA" id="ARBA00022989"/>
    </source>
</evidence>